<protein>
    <submittedName>
        <fullName evidence="1">Type VI secretion system baseplate subunit TssF</fullName>
    </submittedName>
</protein>
<organism evidence="1 2">
    <name type="scientific">Morganella psychrotolerans</name>
    <dbReference type="NCBI Taxonomy" id="368603"/>
    <lineage>
        <taxon>Bacteria</taxon>
        <taxon>Pseudomonadati</taxon>
        <taxon>Pseudomonadota</taxon>
        <taxon>Gammaproteobacteria</taxon>
        <taxon>Enterobacterales</taxon>
        <taxon>Morganellaceae</taxon>
        <taxon>Morganella</taxon>
    </lineage>
</organism>
<sequence length="582" mass="64408">MRNTTLHYFEQQRRLLQEGLAEFTRLHPHQAQLLGIGYREITDPQLRALIDGVAFLNGLTAQRLDRIAPALTETLIRMAFPDYLRPVPALMPVIFTPQPEAMQATELPADTPFSTQSHTGETLYWRTQAPLTLLPLALTAQQFIARDTAYRENGHMYSASCSLLLTLSVTAPGVTLAALPLSSLTLNFTGEGEAPWQADDTVHRLCAGIRLTAGETVLFLPAHICHRLPLSHSAETGDTVSALLYHALWRPERHTGVMLQLGDVLTHCRERTFSLEFLFRELPPDPAVFDQNSTITLFSAVLTNCFPHQTEPLRITRDTNPHRICTDTHADFILHSVEEVTDISTLPSATVAQLYHETAGIPSRWYWQAVCADDGAVTHLNAIRSEPRTDGETETSGLWVLRTRVTQGAAATRCAVTSAVNSLRAEPLAYRASATQRPLLTPLISQPDPDALFMHHRHTRLSDLIRSPQGAAPLKALLTLYDRQSAPVLSRLIAAIDDVTSSTGVTVRFYQNTPLTLTGQHITVTLSQSAPVAGTAFFAALLEAVFIVLSDDDEFIQLTLRWQENVREAHHCPLRLSAEMNG</sequence>
<accession>A0A5M9RAK7</accession>
<name>A0A5M9RAK7_9GAMM</name>
<gene>
    <name evidence="1" type="ORF">F4V73_07005</name>
</gene>
<comment type="caution">
    <text evidence="1">The sequence shown here is derived from an EMBL/GenBank/DDBJ whole genome shotgun (WGS) entry which is preliminary data.</text>
</comment>
<evidence type="ECO:0000313" key="2">
    <source>
        <dbReference type="Proteomes" id="UP000322181"/>
    </source>
</evidence>
<dbReference type="Pfam" id="PF05947">
    <property type="entry name" value="T6SS_TssF"/>
    <property type="match status" value="2"/>
</dbReference>
<dbReference type="PANTHER" id="PTHR35370:SF1">
    <property type="entry name" value="TYPE VI SECRETION SYSTEM COMPONENT TSSF1"/>
    <property type="match status" value="1"/>
</dbReference>
<dbReference type="InterPro" id="IPR010272">
    <property type="entry name" value="T6SS_TssF"/>
</dbReference>
<dbReference type="Proteomes" id="UP000322181">
    <property type="component" value="Unassembled WGS sequence"/>
</dbReference>
<reference evidence="1 2" key="1">
    <citation type="submission" date="2019-09" db="EMBL/GenBank/DDBJ databases">
        <title>Draft genome sequence of various Type strains from the CCUG.</title>
        <authorList>
            <person name="Pineiro-Iglesias B."/>
            <person name="Tunovic T."/>
            <person name="Unosson C."/>
            <person name="Inganas E."/>
            <person name="Ohlen M."/>
            <person name="Cardew S."/>
            <person name="Jensie-Markopoulos S."/>
            <person name="Salva-Serra F."/>
            <person name="Jaen-Luchoro D."/>
            <person name="Karlsson R."/>
            <person name="Svensson-Stadler L."/>
            <person name="Chun J."/>
            <person name="Moore E."/>
        </authorList>
    </citation>
    <scope>NUCLEOTIDE SEQUENCE [LARGE SCALE GENOMIC DNA]</scope>
    <source>
        <strain evidence="1 2">CCUG 53682T</strain>
    </source>
</reference>
<evidence type="ECO:0000313" key="1">
    <source>
        <dbReference type="EMBL" id="KAA8717583.1"/>
    </source>
</evidence>
<dbReference type="PANTHER" id="PTHR35370">
    <property type="entry name" value="CYTOPLASMIC PROTEIN-RELATED-RELATED"/>
    <property type="match status" value="1"/>
</dbReference>
<dbReference type="EMBL" id="VXKB01000001">
    <property type="protein sequence ID" value="KAA8717583.1"/>
    <property type="molecule type" value="Genomic_DNA"/>
</dbReference>
<dbReference type="RefSeq" id="WP_150384747.1">
    <property type="nucleotide sequence ID" value="NZ_BAAAFS010000001.1"/>
</dbReference>
<dbReference type="AlphaFoldDB" id="A0A5M9RAK7"/>
<proteinExistence type="predicted"/>